<dbReference type="InterPro" id="IPR025676">
    <property type="entry name" value="Clr5_dom"/>
</dbReference>
<dbReference type="Proteomes" id="UP001305779">
    <property type="component" value="Unassembled WGS sequence"/>
</dbReference>
<comment type="caution">
    <text evidence="2">The sequence shown here is derived from an EMBL/GenBank/DDBJ whole genome shotgun (WGS) entry which is preliminary data.</text>
</comment>
<dbReference type="Pfam" id="PF14420">
    <property type="entry name" value="Clr5"/>
    <property type="match status" value="1"/>
</dbReference>
<accession>A0ABR0E8T9</accession>
<proteinExistence type="predicted"/>
<reference evidence="2 3" key="1">
    <citation type="journal article" date="2023" name="G3 (Bethesda)">
        <title>A chromosome-level genome assembly of Zasmidium syzygii isolated from banana leaves.</title>
        <authorList>
            <person name="van Westerhoven A.C."/>
            <person name="Mehrabi R."/>
            <person name="Talebi R."/>
            <person name="Steentjes M.B.F."/>
            <person name="Corcolon B."/>
            <person name="Chong P.A."/>
            <person name="Kema G.H.J."/>
            <person name="Seidl M.F."/>
        </authorList>
    </citation>
    <scope>NUCLEOTIDE SEQUENCE [LARGE SCALE GENOMIC DNA]</scope>
    <source>
        <strain evidence="2 3">P124</strain>
    </source>
</reference>
<evidence type="ECO:0000259" key="1">
    <source>
        <dbReference type="Pfam" id="PF14420"/>
    </source>
</evidence>
<dbReference type="Gene3D" id="1.25.40.10">
    <property type="entry name" value="Tetratricopeptide repeat domain"/>
    <property type="match status" value="1"/>
</dbReference>
<protein>
    <recommendedName>
        <fullName evidence="1">Clr5 domain-containing protein</fullName>
    </recommendedName>
</protein>
<dbReference type="InterPro" id="IPR011990">
    <property type="entry name" value="TPR-like_helical_dom_sf"/>
</dbReference>
<name>A0ABR0E8T9_ZASCE</name>
<keyword evidence="3" id="KW-1185">Reference proteome</keyword>
<dbReference type="SUPFAM" id="SSF48452">
    <property type="entry name" value="TPR-like"/>
    <property type="match status" value="1"/>
</dbReference>
<gene>
    <name evidence="2" type="ORF">PRZ48_010507</name>
</gene>
<evidence type="ECO:0000313" key="2">
    <source>
        <dbReference type="EMBL" id="KAK4497852.1"/>
    </source>
</evidence>
<evidence type="ECO:0000313" key="3">
    <source>
        <dbReference type="Proteomes" id="UP001305779"/>
    </source>
</evidence>
<sequence length="610" mass="67791">MEGTDPFDPYLPTLPPFTPDNYDHDLFREFTFDDTAWPDQLLLDDNSTGQVFHATNPTPAQENLYQPFLSSPNPLPRSYADFPGPSNSTQPHGQFSYQGFAEPSVGAAHPQEPVGEDLDDGEEELLAEAADQPGVGKRARTRNFNWDVHQETLRKLYLDEDKTLDEVRQIMQEQHGFDPTSPLGIAVAMAPSTRPEVVTAPIPPSPRRIVVEGGNTHDKSRQLTLAWNGMPKSELDTLYQTARAAHHRRESDLAHRLYSKALEGFLHIVGPIAEETIRVVHAFASLHLEQGNNARAYDLLQDSVQAHVSSLGVDSDQTLHYALDVANLLSACNREDDAITFLRSVHGLLRDSQNGRETEQGPSNGKVSLPSIGELIAAAEAATQSSDPASLEFSMGVARNARKAGEPAAEALLLAIISHCEYDPERLGVQRLKAWADIIDLYSSRNEIDRNFANYNSTISKAEGAFNATMKLRPWRQADKKDFTVLKACVKLAKSFLVINEHARAERMFDRICTMTERLFGLGDHAIAILIEIGKLYQDKNGWSSSRLWFEHALANAMQELPEKDGIRLALEAAVERGHFCYCDDDGEPYQTMFDVLGLTIRPTGIDMGF</sequence>
<organism evidence="2 3">
    <name type="scientific">Zasmidium cellare</name>
    <name type="common">Wine cellar mold</name>
    <name type="synonym">Racodium cellare</name>
    <dbReference type="NCBI Taxonomy" id="395010"/>
    <lineage>
        <taxon>Eukaryota</taxon>
        <taxon>Fungi</taxon>
        <taxon>Dikarya</taxon>
        <taxon>Ascomycota</taxon>
        <taxon>Pezizomycotina</taxon>
        <taxon>Dothideomycetes</taxon>
        <taxon>Dothideomycetidae</taxon>
        <taxon>Mycosphaerellales</taxon>
        <taxon>Mycosphaerellaceae</taxon>
        <taxon>Zasmidium</taxon>
    </lineage>
</organism>
<dbReference type="EMBL" id="JAXOVC010000008">
    <property type="protein sequence ID" value="KAK4497852.1"/>
    <property type="molecule type" value="Genomic_DNA"/>
</dbReference>
<feature type="domain" description="Clr5" evidence="1">
    <location>
        <begin position="145"/>
        <end position="180"/>
    </location>
</feature>